<dbReference type="InterPro" id="IPR027417">
    <property type="entry name" value="P-loop_NTPase"/>
</dbReference>
<dbReference type="Gene3D" id="3.40.50.300">
    <property type="entry name" value="P-loop containing nucleotide triphosphate hydrolases"/>
    <property type="match status" value="1"/>
</dbReference>
<keyword evidence="1" id="KW-0645">Protease</keyword>
<dbReference type="EMBL" id="LXQA010088046">
    <property type="protein sequence ID" value="MCI13382.1"/>
    <property type="molecule type" value="Genomic_DNA"/>
</dbReference>
<comment type="caution">
    <text evidence="1">The sequence shown here is derived from an EMBL/GenBank/DDBJ whole genome shotgun (WGS) entry which is preliminary data.</text>
</comment>
<dbReference type="PANTHER" id="PTHR23076">
    <property type="entry name" value="METALLOPROTEASE M41 FTSH"/>
    <property type="match status" value="1"/>
</dbReference>
<keyword evidence="2" id="KW-1185">Reference proteome</keyword>
<evidence type="ECO:0000313" key="1">
    <source>
        <dbReference type="EMBL" id="MCI13382.1"/>
    </source>
</evidence>
<organism evidence="1 2">
    <name type="scientific">Trifolium medium</name>
    <dbReference type="NCBI Taxonomy" id="97028"/>
    <lineage>
        <taxon>Eukaryota</taxon>
        <taxon>Viridiplantae</taxon>
        <taxon>Streptophyta</taxon>
        <taxon>Embryophyta</taxon>
        <taxon>Tracheophyta</taxon>
        <taxon>Spermatophyta</taxon>
        <taxon>Magnoliopsida</taxon>
        <taxon>eudicotyledons</taxon>
        <taxon>Gunneridae</taxon>
        <taxon>Pentapetalae</taxon>
        <taxon>rosids</taxon>
        <taxon>fabids</taxon>
        <taxon>Fabales</taxon>
        <taxon>Fabaceae</taxon>
        <taxon>Papilionoideae</taxon>
        <taxon>50 kb inversion clade</taxon>
        <taxon>NPAAA clade</taxon>
        <taxon>Hologalegina</taxon>
        <taxon>IRL clade</taxon>
        <taxon>Trifolieae</taxon>
        <taxon>Trifolium</taxon>
    </lineage>
</organism>
<sequence>RPDVLDSALLRPGRFDRQVTVDRPDVAGRVRILQCVCLVLLSIPSIESQLNAVAETSNVVALYKKS</sequence>
<dbReference type="GO" id="GO:0004176">
    <property type="term" value="F:ATP-dependent peptidase activity"/>
    <property type="evidence" value="ECO:0007669"/>
    <property type="project" value="TreeGrafter"/>
</dbReference>
<protein>
    <submittedName>
        <fullName evidence="1">ATP-dependent zinc metalloprotease FTSH 1 chloroplastic-like</fullName>
    </submittedName>
</protein>
<keyword evidence="1" id="KW-0482">Metalloprotease</keyword>
<evidence type="ECO:0000313" key="2">
    <source>
        <dbReference type="Proteomes" id="UP000265520"/>
    </source>
</evidence>
<accession>A0A392PNP6</accession>
<feature type="non-terminal residue" evidence="1">
    <location>
        <position position="1"/>
    </location>
</feature>
<dbReference type="PANTHER" id="PTHR23076:SF113">
    <property type="entry name" value="ATP-DEPENDENT ZINC METALLOPROTEASE FTSH 1, CHLOROPLASTIC-RELATED"/>
    <property type="match status" value="1"/>
</dbReference>
<name>A0A392PNP6_9FABA</name>
<dbReference type="GO" id="GO:0006508">
    <property type="term" value="P:proteolysis"/>
    <property type="evidence" value="ECO:0007669"/>
    <property type="project" value="UniProtKB-KW"/>
</dbReference>
<reference evidence="1 2" key="1">
    <citation type="journal article" date="2018" name="Front. Plant Sci.">
        <title>Red Clover (Trifolium pratense) and Zigzag Clover (T. medium) - A Picture of Genomic Similarities and Differences.</title>
        <authorList>
            <person name="Dluhosova J."/>
            <person name="Istvanek J."/>
            <person name="Nedelnik J."/>
            <person name="Repkova J."/>
        </authorList>
    </citation>
    <scope>NUCLEOTIDE SEQUENCE [LARGE SCALE GENOMIC DNA]</scope>
    <source>
        <strain evidence="2">cv. 10/8</strain>
        <tissue evidence="1">Leaf</tissue>
    </source>
</reference>
<keyword evidence="1" id="KW-0378">Hydrolase</keyword>
<dbReference type="Gene3D" id="1.10.8.60">
    <property type="match status" value="1"/>
</dbReference>
<proteinExistence type="predicted"/>
<dbReference type="GO" id="GO:0008237">
    <property type="term" value="F:metallopeptidase activity"/>
    <property type="evidence" value="ECO:0007669"/>
    <property type="project" value="UniProtKB-KW"/>
</dbReference>
<dbReference type="SUPFAM" id="SSF52540">
    <property type="entry name" value="P-loop containing nucleoside triphosphate hydrolases"/>
    <property type="match status" value="1"/>
</dbReference>
<dbReference type="AlphaFoldDB" id="A0A392PNP6"/>
<dbReference type="GO" id="GO:0009535">
    <property type="term" value="C:chloroplast thylakoid membrane"/>
    <property type="evidence" value="ECO:0007669"/>
    <property type="project" value="TreeGrafter"/>
</dbReference>
<dbReference type="Proteomes" id="UP000265520">
    <property type="component" value="Unassembled WGS sequence"/>
</dbReference>